<dbReference type="PROSITE" id="PS50983">
    <property type="entry name" value="FE_B12_PBP"/>
    <property type="match status" value="1"/>
</dbReference>
<comment type="caution">
    <text evidence="3">The sequence shown here is derived from an EMBL/GenBank/DDBJ whole genome shotgun (WGS) entry which is preliminary data.</text>
</comment>
<dbReference type="InterPro" id="IPR002491">
    <property type="entry name" value="ABC_transptr_periplasmic_BD"/>
</dbReference>
<evidence type="ECO:0000313" key="4">
    <source>
        <dbReference type="Proteomes" id="UP000239366"/>
    </source>
</evidence>
<dbReference type="Gene3D" id="3.40.50.1980">
    <property type="entry name" value="Nitrogenase molybdenum iron protein domain"/>
    <property type="match status" value="2"/>
</dbReference>
<evidence type="ECO:0000259" key="2">
    <source>
        <dbReference type="PROSITE" id="PS50983"/>
    </source>
</evidence>
<feature type="coiled-coil region" evidence="1">
    <location>
        <begin position="113"/>
        <end position="140"/>
    </location>
</feature>
<gene>
    <name evidence="3" type="ORF">BST99_10565</name>
</gene>
<reference evidence="4" key="1">
    <citation type="submission" date="2016-11" db="EMBL/GenBank/DDBJ databases">
        <title>Trade-off between light-utilization and light-protection in marine flavobacteria.</title>
        <authorList>
            <person name="Kumagai Y."/>
            <person name="Yoshizawa S."/>
            <person name="Kogure K."/>
        </authorList>
    </citation>
    <scope>NUCLEOTIDE SEQUENCE [LARGE SCALE GENOMIC DNA]</scope>
    <source>
        <strain evidence="4">SG-18</strain>
    </source>
</reference>
<proteinExistence type="predicted"/>
<dbReference type="PANTHER" id="PTHR30535">
    <property type="entry name" value="VITAMIN B12-BINDING PROTEIN"/>
    <property type="match status" value="1"/>
</dbReference>
<dbReference type="Proteomes" id="UP000239366">
    <property type="component" value="Unassembled WGS sequence"/>
</dbReference>
<keyword evidence="1" id="KW-0175">Coiled coil</keyword>
<dbReference type="GO" id="GO:0071281">
    <property type="term" value="P:cellular response to iron ion"/>
    <property type="evidence" value="ECO:0007669"/>
    <property type="project" value="TreeGrafter"/>
</dbReference>
<dbReference type="EMBL" id="MQVX01000001">
    <property type="protein sequence ID" value="PQJ16107.1"/>
    <property type="molecule type" value="Genomic_DNA"/>
</dbReference>
<dbReference type="InterPro" id="IPR050902">
    <property type="entry name" value="ABC_Transporter_SBP"/>
</dbReference>
<feature type="domain" description="Fe/B12 periplasmic-binding" evidence="2">
    <location>
        <begin position="7"/>
        <end position="264"/>
    </location>
</feature>
<sequence>MSYYPKRIVCLTEETTELLYLLGEEDRIVGISGFTVRPKQARKEKPVISTFLDAQIDDIIALKPDLVIGFSDIQSQIAQELIAKGVTVWVNNHRSVEEIFAFMVQLGTLVGKGSEAQQLVQDIQQNVKRIQQETKTWKAKPLVYFEEWYDPLITGILWVTELIELAGGVYAFPEHTAGSLAKDRILADAQAVVQKNPDIILASWCGKMFKKKKMLERPDWNKITAVKKDAIYEIKSEIILQPGPASVIEGLPLLHQIFSVWAKS</sequence>
<name>A0A2S7T9B6_9FLAO</name>
<accession>A0A2S7T9B6</accession>
<dbReference type="SUPFAM" id="SSF53807">
    <property type="entry name" value="Helical backbone' metal receptor"/>
    <property type="match status" value="1"/>
</dbReference>
<evidence type="ECO:0000313" key="3">
    <source>
        <dbReference type="EMBL" id="PQJ16107.1"/>
    </source>
</evidence>
<keyword evidence="4" id="KW-1185">Reference proteome</keyword>
<organism evidence="3 4">
    <name type="scientific">Aureicoccus marinus</name>
    <dbReference type="NCBI Taxonomy" id="754435"/>
    <lineage>
        <taxon>Bacteria</taxon>
        <taxon>Pseudomonadati</taxon>
        <taxon>Bacteroidota</taxon>
        <taxon>Flavobacteriia</taxon>
        <taxon>Flavobacteriales</taxon>
        <taxon>Flavobacteriaceae</taxon>
        <taxon>Aureicoccus</taxon>
    </lineage>
</organism>
<dbReference type="OrthoDB" id="9787772at2"/>
<dbReference type="PANTHER" id="PTHR30535:SF34">
    <property type="entry name" value="MOLYBDATE-BINDING PROTEIN MOLA"/>
    <property type="match status" value="1"/>
</dbReference>
<dbReference type="Pfam" id="PF01497">
    <property type="entry name" value="Peripla_BP_2"/>
    <property type="match status" value="1"/>
</dbReference>
<evidence type="ECO:0000256" key="1">
    <source>
        <dbReference type="SAM" id="Coils"/>
    </source>
</evidence>
<protein>
    <submittedName>
        <fullName evidence="3">Cobalamin-binding protein</fullName>
    </submittedName>
</protein>
<dbReference type="AlphaFoldDB" id="A0A2S7T9B6"/>
<dbReference type="CDD" id="cd01144">
    <property type="entry name" value="BtuF"/>
    <property type="match status" value="1"/>
</dbReference>